<dbReference type="PANTHER" id="PTHR36152:SF1">
    <property type="entry name" value="UBIQUITIN-LIKE DOMAIN-CONTAINING PROTEIN"/>
    <property type="match status" value="1"/>
</dbReference>
<organism evidence="1 2">
    <name type="scientific">Candidatus Akkermansia intestinigallinarum</name>
    <dbReference type="NCBI Taxonomy" id="2838431"/>
    <lineage>
        <taxon>Bacteria</taxon>
        <taxon>Pseudomonadati</taxon>
        <taxon>Verrucomicrobiota</taxon>
        <taxon>Verrucomicrobiia</taxon>
        <taxon>Verrucomicrobiales</taxon>
        <taxon>Akkermansiaceae</taxon>
        <taxon>Akkermansia</taxon>
    </lineage>
</organism>
<dbReference type="EMBL" id="DXFQ01000013">
    <property type="protein sequence ID" value="HIX19151.1"/>
    <property type="molecule type" value="Genomic_DNA"/>
</dbReference>
<dbReference type="Proteomes" id="UP000823964">
    <property type="component" value="Unassembled WGS sequence"/>
</dbReference>
<dbReference type="InterPro" id="IPR008514">
    <property type="entry name" value="T6SS_Hcp"/>
</dbReference>
<dbReference type="Gene3D" id="2.30.110.20">
    <property type="entry name" value="Hcp1-like"/>
    <property type="match status" value="1"/>
</dbReference>
<dbReference type="InterPro" id="IPR053165">
    <property type="entry name" value="HSI-I_assembly_Hcp1"/>
</dbReference>
<reference evidence="1" key="2">
    <citation type="submission" date="2021-04" db="EMBL/GenBank/DDBJ databases">
        <authorList>
            <person name="Gilroy R."/>
        </authorList>
    </citation>
    <scope>NUCLEOTIDE SEQUENCE</scope>
    <source>
        <strain evidence="1">14975</strain>
    </source>
</reference>
<gene>
    <name evidence="1" type="ORF">H9862_00940</name>
</gene>
<comment type="caution">
    <text evidence="1">The sequence shown here is derived from an EMBL/GenBank/DDBJ whole genome shotgun (WGS) entry which is preliminary data.</text>
</comment>
<dbReference type="AlphaFoldDB" id="A0A9D1V9S1"/>
<name>A0A9D1V9S1_9BACT</name>
<reference evidence="1" key="1">
    <citation type="journal article" date="2021" name="PeerJ">
        <title>Extensive microbial diversity within the chicken gut microbiome revealed by metagenomics and culture.</title>
        <authorList>
            <person name="Gilroy R."/>
            <person name="Ravi A."/>
            <person name="Getino M."/>
            <person name="Pursley I."/>
            <person name="Horton D.L."/>
            <person name="Alikhan N.F."/>
            <person name="Baker D."/>
            <person name="Gharbi K."/>
            <person name="Hall N."/>
            <person name="Watson M."/>
            <person name="Adriaenssens E.M."/>
            <person name="Foster-Nyarko E."/>
            <person name="Jarju S."/>
            <person name="Secka A."/>
            <person name="Antonio M."/>
            <person name="Oren A."/>
            <person name="Chaudhuri R.R."/>
            <person name="La Ragione R."/>
            <person name="Hildebrand F."/>
            <person name="Pallen M.J."/>
        </authorList>
    </citation>
    <scope>NUCLEOTIDE SEQUENCE</scope>
    <source>
        <strain evidence="1">14975</strain>
    </source>
</reference>
<dbReference type="PANTHER" id="PTHR36152">
    <property type="entry name" value="CYTOPLASMIC PROTEIN-RELATED"/>
    <property type="match status" value="1"/>
</dbReference>
<evidence type="ECO:0000313" key="2">
    <source>
        <dbReference type="Proteomes" id="UP000823964"/>
    </source>
</evidence>
<evidence type="ECO:0000313" key="1">
    <source>
        <dbReference type="EMBL" id="HIX19151.1"/>
    </source>
</evidence>
<sequence>MAFNSYIQIDGIEGQSTDVAHANWVDVVSFSHGATQETQFANQTNASGRGVLAPLVFVHLLDKATPNIQKACMSGQNIASVKLEVCAQIGGAKQKLYEVELTNARVIEAKVMTVDAPVCSETLMAGIGRDAAALRLVEQVSIVAEQFKWTTHTFKTTGELGGDVAAGWNVATDQSA</sequence>
<dbReference type="SUPFAM" id="SSF141452">
    <property type="entry name" value="Hcp1-like"/>
    <property type="match status" value="1"/>
</dbReference>
<dbReference type="Pfam" id="PF05638">
    <property type="entry name" value="T6SS_HCP"/>
    <property type="match status" value="1"/>
</dbReference>
<dbReference type="NCBIfam" id="TIGR03344">
    <property type="entry name" value="VI_effect_Hcp1"/>
    <property type="match status" value="1"/>
</dbReference>
<dbReference type="InterPro" id="IPR036624">
    <property type="entry name" value="Hcp1-lik_sf"/>
</dbReference>
<protein>
    <submittedName>
        <fullName evidence="1">Type VI secretion system tube protein Hcp</fullName>
    </submittedName>
</protein>
<proteinExistence type="predicted"/>
<accession>A0A9D1V9S1</accession>